<dbReference type="InterPro" id="IPR036390">
    <property type="entry name" value="WH_DNA-bd_sf"/>
</dbReference>
<evidence type="ECO:0000256" key="1">
    <source>
        <dbReference type="SAM" id="Phobius"/>
    </source>
</evidence>
<dbReference type="InterPro" id="IPR036388">
    <property type="entry name" value="WH-like_DNA-bd_sf"/>
</dbReference>
<keyword evidence="1" id="KW-1133">Transmembrane helix</keyword>
<feature type="transmembrane region" description="Helical" evidence="1">
    <location>
        <begin position="20"/>
        <end position="39"/>
    </location>
</feature>
<dbReference type="Proteomes" id="UP001597545">
    <property type="component" value="Unassembled WGS sequence"/>
</dbReference>
<keyword evidence="1" id="KW-0472">Membrane</keyword>
<dbReference type="SUPFAM" id="SSF46785">
    <property type="entry name" value="Winged helix' DNA-binding domain"/>
    <property type="match status" value="1"/>
</dbReference>
<dbReference type="EMBL" id="JBHULR010000003">
    <property type="protein sequence ID" value="MFD2547475.1"/>
    <property type="molecule type" value="Genomic_DNA"/>
</dbReference>
<protein>
    <submittedName>
        <fullName evidence="2">Replication initiation protein</fullName>
    </submittedName>
</protein>
<evidence type="ECO:0000313" key="3">
    <source>
        <dbReference type="Proteomes" id="UP001597545"/>
    </source>
</evidence>
<comment type="caution">
    <text evidence="2">The sequence shown here is derived from an EMBL/GenBank/DDBJ whole genome shotgun (WGS) entry which is preliminary data.</text>
</comment>
<dbReference type="Gene3D" id="1.10.10.10">
    <property type="entry name" value="Winged helix-like DNA-binding domain superfamily/Winged helix DNA-binding domain"/>
    <property type="match status" value="1"/>
</dbReference>
<dbReference type="Pfam" id="PF21205">
    <property type="entry name" value="Rep3_C"/>
    <property type="match status" value="1"/>
</dbReference>
<evidence type="ECO:0000313" key="2">
    <source>
        <dbReference type="EMBL" id="MFD2547475.1"/>
    </source>
</evidence>
<gene>
    <name evidence="2" type="ORF">ACFSR5_07450</name>
</gene>
<dbReference type="RefSeq" id="WP_380902262.1">
    <property type="nucleotide sequence ID" value="NZ_JBHUEG010000007.1"/>
</dbReference>
<sequence>MKLENDRKIKSIVVTPNHIMGIISSLSSTYQLHIFLLLLEKLKGFSQKEFNNYLAGQKALFEQEVLTMKINLSDVSKPSEYRDVKTTFLKMSKILCEIRYKEDSIEKIWSGSLFSVSIPVKANYSSIIKVNMDVVVARLFINFNRNSDKLPSFYSKIDTNIRLHTKFKNSVKLYLYLSLWKNRPFFKVRLSELCNSLGLTKTYNNPSNFKKHILEPSYPILKEFNDVWFDFEKTIISKNRKDEDVVDFKVLNRETAEFEQNKNNQIIDLLTNHFNFNLNDLKEIDEILYSVSKDRIVGKLSELLHTLSNVKNKAEYTKTALKNAFKL</sequence>
<proteinExistence type="predicted"/>
<name>A0ABW5KI01_9SPHI</name>
<organism evidence="2 3">
    <name type="scientific">Sphingobacterium suaedae</name>
    <dbReference type="NCBI Taxonomy" id="1686402"/>
    <lineage>
        <taxon>Bacteria</taxon>
        <taxon>Pseudomonadati</taxon>
        <taxon>Bacteroidota</taxon>
        <taxon>Sphingobacteriia</taxon>
        <taxon>Sphingobacteriales</taxon>
        <taxon>Sphingobacteriaceae</taxon>
        <taxon>Sphingobacterium</taxon>
    </lineage>
</organism>
<keyword evidence="3" id="KW-1185">Reference proteome</keyword>
<keyword evidence="1" id="KW-0812">Transmembrane</keyword>
<reference evidence="3" key="1">
    <citation type="journal article" date="2019" name="Int. J. Syst. Evol. Microbiol.">
        <title>The Global Catalogue of Microorganisms (GCM) 10K type strain sequencing project: providing services to taxonomists for standard genome sequencing and annotation.</title>
        <authorList>
            <consortium name="The Broad Institute Genomics Platform"/>
            <consortium name="The Broad Institute Genome Sequencing Center for Infectious Disease"/>
            <person name="Wu L."/>
            <person name="Ma J."/>
        </authorList>
    </citation>
    <scope>NUCLEOTIDE SEQUENCE [LARGE SCALE GENOMIC DNA]</scope>
    <source>
        <strain evidence="3">KCTC 42662</strain>
    </source>
</reference>
<accession>A0ABW5KI01</accession>